<dbReference type="OrthoDB" id="9773549at2"/>
<dbReference type="AlphaFoldDB" id="A0A4R1BZS3"/>
<evidence type="ECO:0000259" key="1">
    <source>
        <dbReference type="Pfam" id="PF12697"/>
    </source>
</evidence>
<keyword evidence="3" id="KW-1185">Reference proteome</keyword>
<evidence type="ECO:0000313" key="2">
    <source>
        <dbReference type="EMBL" id="TCJ23639.1"/>
    </source>
</evidence>
<sequence>MATFVLVHGFWLGGDSWDAVLPPLDEAGHDVIALTLPTSPETTFADHLAVVTDAVQGATAPVVLVGSSAAAKHVLAASGELPDHIAVTAYVDTLPQPTTGSDEHAGEVIPFDWDLLTPEEQRDLTDEQRTWIESTAVPYPAQVTRDPWPLDERAYDVPALVIGTGFDEATLGEWRAQWPASFAVLDRVSDLRWAWLPTSHWPQLTRPQELARILLEVTPAGG</sequence>
<comment type="caution">
    <text evidence="2">The sequence shown here is derived from an EMBL/GenBank/DDBJ whole genome shotgun (WGS) entry which is preliminary data.</text>
</comment>
<dbReference type="PANTHER" id="PTHR37017:SF11">
    <property type="entry name" value="ESTERASE_LIPASE_THIOESTERASE DOMAIN-CONTAINING PROTEIN"/>
    <property type="match status" value="1"/>
</dbReference>
<gene>
    <name evidence="2" type="ORF">EPD65_10225</name>
</gene>
<dbReference type="PANTHER" id="PTHR37017">
    <property type="entry name" value="AB HYDROLASE-1 DOMAIN-CONTAINING PROTEIN-RELATED"/>
    <property type="match status" value="1"/>
</dbReference>
<dbReference type="Pfam" id="PF12697">
    <property type="entry name" value="Abhydrolase_6"/>
    <property type="match status" value="1"/>
</dbReference>
<organism evidence="2 3">
    <name type="scientific">Nocardioides jejuensis</name>
    <dbReference type="NCBI Taxonomy" id="2502782"/>
    <lineage>
        <taxon>Bacteria</taxon>
        <taxon>Bacillati</taxon>
        <taxon>Actinomycetota</taxon>
        <taxon>Actinomycetes</taxon>
        <taxon>Propionibacteriales</taxon>
        <taxon>Nocardioidaceae</taxon>
        <taxon>Nocardioides</taxon>
    </lineage>
</organism>
<dbReference type="RefSeq" id="WP_131583765.1">
    <property type="nucleotide sequence ID" value="NZ_SJZJ01000016.1"/>
</dbReference>
<accession>A0A4R1BZS3</accession>
<name>A0A4R1BZS3_9ACTN</name>
<proteinExistence type="predicted"/>
<reference evidence="2 3" key="1">
    <citation type="submission" date="2019-03" db="EMBL/GenBank/DDBJ databases">
        <authorList>
            <person name="Kim M.K.M."/>
        </authorList>
    </citation>
    <scope>NUCLEOTIDE SEQUENCE [LARGE SCALE GENOMIC DNA]</scope>
    <source>
        <strain evidence="2 3">18JY15-6</strain>
    </source>
</reference>
<dbReference type="EMBL" id="SJZJ01000016">
    <property type="protein sequence ID" value="TCJ23639.1"/>
    <property type="molecule type" value="Genomic_DNA"/>
</dbReference>
<keyword evidence="2" id="KW-0378">Hydrolase</keyword>
<dbReference type="Gene3D" id="3.40.50.1820">
    <property type="entry name" value="alpha/beta hydrolase"/>
    <property type="match status" value="1"/>
</dbReference>
<evidence type="ECO:0000313" key="3">
    <source>
        <dbReference type="Proteomes" id="UP000295453"/>
    </source>
</evidence>
<dbReference type="SUPFAM" id="SSF53474">
    <property type="entry name" value="alpha/beta-Hydrolases"/>
    <property type="match status" value="1"/>
</dbReference>
<dbReference type="Proteomes" id="UP000295453">
    <property type="component" value="Unassembled WGS sequence"/>
</dbReference>
<dbReference type="GO" id="GO:0016787">
    <property type="term" value="F:hydrolase activity"/>
    <property type="evidence" value="ECO:0007669"/>
    <property type="project" value="UniProtKB-KW"/>
</dbReference>
<dbReference type="InterPro" id="IPR029058">
    <property type="entry name" value="AB_hydrolase_fold"/>
</dbReference>
<feature type="domain" description="AB hydrolase-1" evidence="1">
    <location>
        <begin position="4"/>
        <end position="212"/>
    </location>
</feature>
<dbReference type="InterPro" id="IPR052897">
    <property type="entry name" value="Sec-Metab_Biosynth_Hydrolase"/>
</dbReference>
<protein>
    <submittedName>
        <fullName evidence="2">Alpha/beta hydrolase</fullName>
    </submittedName>
</protein>
<dbReference type="InterPro" id="IPR000073">
    <property type="entry name" value="AB_hydrolase_1"/>
</dbReference>